<dbReference type="GO" id="GO:0000155">
    <property type="term" value="F:phosphorelay sensor kinase activity"/>
    <property type="evidence" value="ECO:0007669"/>
    <property type="project" value="InterPro"/>
</dbReference>
<dbReference type="SUPFAM" id="SSF55874">
    <property type="entry name" value="ATPase domain of HSP90 chaperone/DNA topoisomerase II/histidine kinase"/>
    <property type="match status" value="1"/>
</dbReference>
<dbReference type="SMART" id="SM00388">
    <property type="entry name" value="HisKA"/>
    <property type="match status" value="1"/>
</dbReference>
<gene>
    <name evidence="10" type="ORF">CCR94_08080</name>
</gene>
<dbReference type="AlphaFoldDB" id="A0A2S6NAU8"/>
<keyword evidence="4" id="KW-0808">Transferase</keyword>
<evidence type="ECO:0000313" key="10">
    <source>
        <dbReference type="EMBL" id="PPQ31735.1"/>
    </source>
</evidence>
<organism evidence="10 11">
    <name type="scientific">Rhodoblastus sphagnicola</name>
    <dbReference type="NCBI Taxonomy" id="333368"/>
    <lineage>
        <taxon>Bacteria</taxon>
        <taxon>Pseudomonadati</taxon>
        <taxon>Pseudomonadota</taxon>
        <taxon>Alphaproteobacteria</taxon>
        <taxon>Hyphomicrobiales</taxon>
        <taxon>Rhodoblastaceae</taxon>
        <taxon>Rhodoblastus</taxon>
    </lineage>
</organism>
<feature type="domain" description="Histidine kinase" evidence="9">
    <location>
        <begin position="228"/>
        <end position="420"/>
    </location>
</feature>
<evidence type="ECO:0000256" key="3">
    <source>
        <dbReference type="ARBA" id="ARBA00022553"/>
    </source>
</evidence>
<dbReference type="EC" id="2.7.13.3" evidence="2"/>
<dbReference type="EMBL" id="NHSJ01000051">
    <property type="protein sequence ID" value="PPQ31735.1"/>
    <property type="molecule type" value="Genomic_DNA"/>
</dbReference>
<sequence length="420" mass="45268">MLAQLVGIFVKDWSDDQTLERFAIERETEALARGVFVKNGRAAFQLPPDLRARYGAANSGYVARVRTADGAQLYSNCDHACDAHFPPLDVTPLVFWMRQVKPGQPLQVAGGGVVVEQPEPVMIEIAIIDDRDGVLAHVFAQEVIDHMLLPMSLMLVFVLGATILSVAQSLRPVQEAARQVAQLDPRAEAALLPTADMPLEIAEFTHAVNAAFDRTAELMRSQRLLTSAISHEVRTPLAVARLELEKITDPRARKVEEDLEALNHLVEQLTDLARAESTLRAAMEEIDPAALAEQLVGDLAALVYGAGKSIAFAANGATPFTGHPALVENALRNLIENAVRHTPQGAEIRVEAGPGPVLRVIDNGDCIGASSHKPAPGAADRPGLGLKIVGRIAAIHRARFEWSRVEGVGVTATLDFAPRP</sequence>
<comment type="caution">
    <text evidence="10">The sequence shown here is derived from an EMBL/GenBank/DDBJ whole genome shotgun (WGS) entry which is preliminary data.</text>
</comment>
<keyword evidence="6" id="KW-0418">Kinase</keyword>
<dbReference type="InterPro" id="IPR036890">
    <property type="entry name" value="HATPase_C_sf"/>
</dbReference>
<dbReference type="PANTHER" id="PTHR45436:SF1">
    <property type="entry name" value="SENSOR PROTEIN QSEC"/>
    <property type="match status" value="1"/>
</dbReference>
<dbReference type="InterPro" id="IPR005467">
    <property type="entry name" value="His_kinase_dom"/>
</dbReference>
<evidence type="ECO:0000256" key="2">
    <source>
        <dbReference type="ARBA" id="ARBA00012438"/>
    </source>
</evidence>
<proteinExistence type="predicted"/>
<evidence type="ECO:0000256" key="4">
    <source>
        <dbReference type="ARBA" id="ARBA00022679"/>
    </source>
</evidence>
<dbReference type="Proteomes" id="UP000239089">
    <property type="component" value="Unassembled WGS sequence"/>
</dbReference>
<accession>A0A2S6NAU8</accession>
<dbReference type="Pfam" id="PF02518">
    <property type="entry name" value="HATPase_c"/>
    <property type="match status" value="1"/>
</dbReference>
<dbReference type="PROSITE" id="PS50109">
    <property type="entry name" value="HIS_KIN"/>
    <property type="match status" value="1"/>
</dbReference>
<comment type="catalytic activity">
    <reaction evidence="1">
        <text>ATP + protein L-histidine = ADP + protein N-phospho-L-histidine.</text>
        <dbReference type="EC" id="2.7.13.3"/>
    </reaction>
</comment>
<reference evidence="10 11" key="1">
    <citation type="journal article" date="2018" name="Arch. Microbiol.">
        <title>New insights into the metabolic potential of the phototrophic purple bacterium Rhodopila globiformis DSM 161(T) from its draft genome sequence and evidence for a vanadium-dependent nitrogenase.</title>
        <authorList>
            <person name="Imhoff J.F."/>
            <person name="Rahn T."/>
            <person name="Kunzel S."/>
            <person name="Neulinger S.C."/>
        </authorList>
    </citation>
    <scope>NUCLEOTIDE SEQUENCE [LARGE SCALE GENOMIC DNA]</scope>
    <source>
        <strain evidence="10 11">DSM 16996</strain>
    </source>
</reference>
<keyword evidence="5" id="KW-0812">Transmembrane</keyword>
<keyword evidence="7" id="KW-1133">Transmembrane helix</keyword>
<keyword evidence="7" id="KW-0472">Membrane</keyword>
<protein>
    <recommendedName>
        <fullName evidence="2">histidine kinase</fullName>
        <ecNumber evidence="2">2.7.13.3</ecNumber>
    </recommendedName>
</protein>
<evidence type="ECO:0000256" key="5">
    <source>
        <dbReference type="ARBA" id="ARBA00022692"/>
    </source>
</evidence>
<evidence type="ECO:0000256" key="7">
    <source>
        <dbReference type="ARBA" id="ARBA00022989"/>
    </source>
</evidence>
<dbReference type="InterPro" id="IPR003661">
    <property type="entry name" value="HisK_dim/P_dom"/>
</dbReference>
<keyword evidence="8" id="KW-0175">Coiled coil</keyword>
<dbReference type="SUPFAM" id="SSF47384">
    <property type="entry name" value="Homodimeric domain of signal transducing histidine kinase"/>
    <property type="match status" value="1"/>
</dbReference>
<feature type="coiled-coil region" evidence="8">
    <location>
        <begin position="252"/>
        <end position="285"/>
    </location>
</feature>
<evidence type="ECO:0000256" key="1">
    <source>
        <dbReference type="ARBA" id="ARBA00000085"/>
    </source>
</evidence>
<dbReference type="Pfam" id="PF00512">
    <property type="entry name" value="HisKA"/>
    <property type="match status" value="1"/>
</dbReference>
<dbReference type="InterPro" id="IPR003594">
    <property type="entry name" value="HATPase_dom"/>
</dbReference>
<dbReference type="Gene3D" id="1.10.287.130">
    <property type="match status" value="1"/>
</dbReference>
<dbReference type="SMART" id="SM00387">
    <property type="entry name" value="HATPase_c"/>
    <property type="match status" value="1"/>
</dbReference>
<dbReference type="CDD" id="cd00082">
    <property type="entry name" value="HisKA"/>
    <property type="match status" value="1"/>
</dbReference>
<dbReference type="PANTHER" id="PTHR45436">
    <property type="entry name" value="SENSOR HISTIDINE KINASE YKOH"/>
    <property type="match status" value="1"/>
</dbReference>
<dbReference type="GO" id="GO:0005886">
    <property type="term" value="C:plasma membrane"/>
    <property type="evidence" value="ECO:0007669"/>
    <property type="project" value="TreeGrafter"/>
</dbReference>
<evidence type="ECO:0000313" key="11">
    <source>
        <dbReference type="Proteomes" id="UP000239089"/>
    </source>
</evidence>
<dbReference type="InterPro" id="IPR050428">
    <property type="entry name" value="TCS_sensor_his_kinase"/>
</dbReference>
<keyword evidence="3" id="KW-0597">Phosphoprotein</keyword>
<dbReference type="Gene3D" id="3.30.565.10">
    <property type="entry name" value="Histidine kinase-like ATPase, C-terminal domain"/>
    <property type="match status" value="1"/>
</dbReference>
<dbReference type="InterPro" id="IPR036097">
    <property type="entry name" value="HisK_dim/P_sf"/>
</dbReference>
<name>A0A2S6NAU8_9HYPH</name>
<evidence type="ECO:0000256" key="6">
    <source>
        <dbReference type="ARBA" id="ARBA00022777"/>
    </source>
</evidence>
<keyword evidence="11" id="KW-1185">Reference proteome</keyword>
<evidence type="ECO:0000256" key="8">
    <source>
        <dbReference type="SAM" id="Coils"/>
    </source>
</evidence>
<evidence type="ECO:0000259" key="9">
    <source>
        <dbReference type="PROSITE" id="PS50109"/>
    </source>
</evidence>